<dbReference type="Pfam" id="PF00300">
    <property type="entry name" value="His_Phos_1"/>
    <property type="match status" value="1"/>
</dbReference>
<organism evidence="1 2">
    <name type="scientific">Denitrobaculum tricleocarpae</name>
    <dbReference type="NCBI Taxonomy" id="2591009"/>
    <lineage>
        <taxon>Bacteria</taxon>
        <taxon>Pseudomonadati</taxon>
        <taxon>Pseudomonadota</taxon>
        <taxon>Alphaproteobacteria</taxon>
        <taxon>Rhodospirillales</taxon>
        <taxon>Rhodospirillaceae</taxon>
        <taxon>Denitrobaculum</taxon>
    </lineage>
</organism>
<protein>
    <submittedName>
        <fullName evidence="1">Histidine phosphatase family protein</fullName>
    </submittedName>
</protein>
<accession>A0A545TGL4</accession>
<dbReference type="PANTHER" id="PTHR48100">
    <property type="entry name" value="BROAD-SPECIFICITY PHOSPHATASE YOR283W-RELATED"/>
    <property type="match status" value="1"/>
</dbReference>
<dbReference type="GO" id="GO:0016791">
    <property type="term" value="F:phosphatase activity"/>
    <property type="evidence" value="ECO:0007669"/>
    <property type="project" value="TreeGrafter"/>
</dbReference>
<dbReference type="PANTHER" id="PTHR48100:SF1">
    <property type="entry name" value="HISTIDINE PHOSPHATASE FAMILY PROTEIN-RELATED"/>
    <property type="match status" value="1"/>
</dbReference>
<dbReference type="SUPFAM" id="SSF53254">
    <property type="entry name" value="Phosphoglycerate mutase-like"/>
    <property type="match status" value="1"/>
</dbReference>
<name>A0A545TGL4_9PROT</name>
<comment type="caution">
    <text evidence="1">The sequence shown here is derived from an EMBL/GenBank/DDBJ whole genome shotgun (WGS) entry which is preliminary data.</text>
</comment>
<proteinExistence type="predicted"/>
<dbReference type="Gene3D" id="3.40.50.1240">
    <property type="entry name" value="Phosphoglycerate mutase-like"/>
    <property type="match status" value="1"/>
</dbReference>
<dbReference type="InterPro" id="IPR029033">
    <property type="entry name" value="His_PPase_superfam"/>
</dbReference>
<sequence length="217" mass="24023">MSTTTRWWWVRHAPVTENNGKIYGQDDLNCDVSDAETFMRLGSLMPRDAVWVTSNLKRTHQTAAAIVEKIDDHQVPDPLIEHDFAEQHFGEWQGMTNVELAAQKAGDWHRFWLAPASEAPPGGESFVNLFERTSRAVQRLSKAHAGRDIVAVTHGGTIRAAIALALGLDPERALSFSVDNCALTRLDHITGTAGTHAPHEDVVWRIGHINLVPKGLL</sequence>
<dbReference type="InterPro" id="IPR050275">
    <property type="entry name" value="PGM_Phosphatase"/>
</dbReference>
<dbReference type="InterPro" id="IPR013078">
    <property type="entry name" value="His_Pase_superF_clade-1"/>
</dbReference>
<dbReference type="EMBL" id="VHSH01000008">
    <property type="protein sequence ID" value="TQV76326.1"/>
    <property type="molecule type" value="Genomic_DNA"/>
</dbReference>
<dbReference type="SMART" id="SM00855">
    <property type="entry name" value="PGAM"/>
    <property type="match status" value="1"/>
</dbReference>
<keyword evidence="2" id="KW-1185">Reference proteome</keyword>
<gene>
    <name evidence="1" type="ORF">FKG95_22110</name>
</gene>
<dbReference type="CDD" id="cd07067">
    <property type="entry name" value="HP_PGM_like"/>
    <property type="match status" value="1"/>
</dbReference>
<dbReference type="OrthoDB" id="8347407at2"/>
<dbReference type="AlphaFoldDB" id="A0A545TGL4"/>
<dbReference type="GO" id="GO:0005737">
    <property type="term" value="C:cytoplasm"/>
    <property type="evidence" value="ECO:0007669"/>
    <property type="project" value="TreeGrafter"/>
</dbReference>
<dbReference type="RefSeq" id="WP_142898589.1">
    <property type="nucleotide sequence ID" value="NZ_ML660059.1"/>
</dbReference>
<dbReference type="Proteomes" id="UP000315252">
    <property type="component" value="Unassembled WGS sequence"/>
</dbReference>
<evidence type="ECO:0000313" key="2">
    <source>
        <dbReference type="Proteomes" id="UP000315252"/>
    </source>
</evidence>
<evidence type="ECO:0000313" key="1">
    <source>
        <dbReference type="EMBL" id="TQV76326.1"/>
    </source>
</evidence>
<reference evidence="1 2" key="1">
    <citation type="submission" date="2019-06" db="EMBL/GenBank/DDBJ databases">
        <title>Whole genome sequence for Rhodospirillaceae sp. R148.</title>
        <authorList>
            <person name="Wang G."/>
        </authorList>
    </citation>
    <scope>NUCLEOTIDE SEQUENCE [LARGE SCALE GENOMIC DNA]</scope>
    <source>
        <strain evidence="1 2">R148</strain>
    </source>
</reference>